<sequence>MSPSGGLFQFAFELGSALAARGECVELWTGPRPELDSTQRGFTVRPVLPTWHPGDTEVHSRVFRLARRAVRAAQLVLAWTVLSVRLLATRPRAVLWSQWRFAFEPLFVAALATVLRASTLGLIAHEPLPRSDAKDTSTPKSGKLLTRAFRAAWQRLDVAFVLGPRTRDMAVSYWQPRCPVVVIPHGAEPGLRGGTQVRAVTDTEPVVLFFGVWSKYKGIEILLDAFVLVRDQIPEARLVLAGAPSADIDVAAVLERCDRIGNIDARPGYVAVDDVAGLFDAARVVATPYIRATQSGVAHLAYTFGRPVVASDIGDLADVIVDRATGLLVEPADATALAVALVELLRDPELAARLGAAGEASVTDAWAVAAERVADALADPKHVAQKENQ</sequence>
<proteinExistence type="predicted"/>
<evidence type="ECO:0000313" key="1">
    <source>
        <dbReference type="EMBL" id="MDZ5087108.1"/>
    </source>
</evidence>
<dbReference type="EMBL" id="JAOXLN010000017">
    <property type="protein sequence ID" value="MDZ5087108.1"/>
    <property type="molecule type" value="Genomic_DNA"/>
</dbReference>
<gene>
    <name evidence="1" type="ORF">OHX15_17100</name>
</gene>
<accession>A0ACC6MJF9</accession>
<comment type="caution">
    <text evidence="1">The sequence shown here is derived from an EMBL/GenBank/DDBJ whole genome shotgun (WGS) entry which is preliminary data.</text>
</comment>
<dbReference type="Proteomes" id="UP001289645">
    <property type="component" value="Unassembled WGS sequence"/>
</dbReference>
<evidence type="ECO:0000313" key="2">
    <source>
        <dbReference type="Proteomes" id="UP001289645"/>
    </source>
</evidence>
<protein>
    <submittedName>
        <fullName evidence="1">Glycosyltransferase family 4 protein</fullName>
    </submittedName>
</protein>
<organism evidence="1 2">
    <name type="scientific">Mycolicibacterium parafortuitum</name>
    <name type="common">Mycobacterium parafortuitum</name>
    <dbReference type="NCBI Taxonomy" id="39692"/>
    <lineage>
        <taxon>Bacteria</taxon>
        <taxon>Bacillati</taxon>
        <taxon>Actinomycetota</taxon>
        <taxon>Actinomycetes</taxon>
        <taxon>Mycobacteriales</taxon>
        <taxon>Mycobacteriaceae</taxon>
        <taxon>Mycolicibacterium</taxon>
    </lineage>
</organism>
<name>A0ACC6MJF9_MYCPF</name>
<reference evidence="1 2" key="1">
    <citation type="journal article" date="2021" name="Chemosphere">
        <title>Bioballs carrying a syntrophic Rhodococcus and Mycolicibacterium consortium for simultaneous sorption and biodegradation of fuel oil in contaminated freshwater.</title>
        <authorList>
            <person name="Naloka K."/>
            <person name="Polrit D."/>
            <person name="Muangchinda C."/>
            <person name="Thoetkiattikul H."/>
            <person name="Pinyakong O."/>
        </authorList>
    </citation>
    <scope>NUCLEOTIDE SEQUENCE [LARGE SCALE GENOMIC DNA]</scope>
    <source>
        <strain evidence="1 2">J101</strain>
    </source>
</reference>
<keyword evidence="2" id="KW-1185">Reference proteome</keyword>